<evidence type="ECO:0000259" key="6">
    <source>
        <dbReference type="PROSITE" id="PS50835"/>
    </source>
</evidence>
<dbReference type="EMBL" id="OX459940">
    <property type="protein sequence ID" value="CAI9174355.1"/>
    <property type="molecule type" value="Genomic_DNA"/>
</dbReference>
<dbReference type="InterPro" id="IPR013783">
    <property type="entry name" value="Ig-like_fold"/>
</dbReference>
<dbReference type="Pfam" id="PF07686">
    <property type="entry name" value="V-set"/>
    <property type="match status" value="2"/>
</dbReference>
<dbReference type="InterPro" id="IPR007110">
    <property type="entry name" value="Ig-like_dom"/>
</dbReference>
<dbReference type="PROSITE" id="PS00290">
    <property type="entry name" value="IG_MHC"/>
    <property type="match status" value="1"/>
</dbReference>
<reference evidence="7" key="1">
    <citation type="submission" date="2023-04" db="EMBL/GenBank/DDBJ databases">
        <authorList>
            <consortium name="ELIXIR-Norway"/>
        </authorList>
    </citation>
    <scope>NUCLEOTIDE SEQUENCE [LARGE SCALE GENOMIC DNA]</scope>
</reference>
<dbReference type="InterPro" id="IPR003006">
    <property type="entry name" value="Ig/MHC_CS"/>
</dbReference>
<feature type="domain" description="Ig-like" evidence="6">
    <location>
        <begin position="252"/>
        <end position="364"/>
    </location>
</feature>
<evidence type="ECO:0000313" key="7">
    <source>
        <dbReference type="EMBL" id="CAI9174355.1"/>
    </source>
</evidence>
<dbReference type="InterPro" id="IPR003597">
    <property type="entry name" value="Ig_C1-set"/>
</dbReference>
<evidence type="ECO:0000256" key="3">
    <source>
        <dbReference type="ARBA" id="ARBA00022692"/>
    </source>
</evidence>
<dbReference type="InterPro" id="IPR007014">
    <property type="entry name" value="FUN14"/>
</dbReference>
<dbReference type="Pfam" id="PF07654">
    <property type="entry name" value="C1-set"/>
    <property type="match status" value="1"/>
</dbReference>
<dbReference type="SMART" id="SM00409">
    <property type="entry name" value="IG"/>
    <property type="match status" value="3"/>
</dbReference>
<dbReference type="SMART" id="SM00407">
    <property type="entry name" value="IGc1"/>
    <property type="match status" value="1"/>
</dbReference>
<dbReference type="SMART" id="SM00408">
    <property type="entry name" value="IGc2"/>
    <property type="match status" value="2"/>
</dbReference>
<protein>
    <recommendedName>
        <fullName evidence="6">Ig-like domain-containing protein</fullName>
    </recommendedName>
</protein>
<organism evidence="7 8">
    <name type="scientific">Rangifer tarandus platyrhynchus</name>
    <name type="common">Svalbard reindeer</name>
    <dbReference type="NCBI Taxonomy" id="3082113"/>
    <lineage>
        <taxon>Eukaryota</taxon>
        <taxon>Metazoa</taxon>
        <taxon>Chordata</taxon>
        <taxon>Craniata</taxon>
        <taxon>Vertebrata</taxon>
        <taxon>Euteleostomi</taxon>
        <taxon>Mammalia</taxon>
        <taxon>Eutheria</taxon>
        <taxon>Laurasiatheria</taxon>
        <taxon>Artiodactyla</taxon>
        <taxon>Ruminantia</taxon>
        <taxon>Pecora</taxon>
        <taxon>Cervidae</taxon>
        <taxon>Odocoileinae</taxon>
        <taxon>Rangifer</taxon>
    </lineage>
</organism>
<dbReference type="InterPro" id="IPR003598">
    <property type="entry name" value="Ig_sub2"/>
</dbReference>
<evidence type="ECO:0000256" key="2">
    <source>
        <dbReference type="ARBA" id="ARBA00009160"/>
    </source>
</evidence>
<dbReference type="InterPro" id="IPR036179">
    <property type="entry name" value="Ig-like_dom_sf"/>
</dbReference>
<dbReference type="Proteomes" id="UP001176941">
    <property type="component" value="Chromosome 4"/>
</dbReference>
<name>A0ABN8ZKH1_RANTA</name>
<dbReference type="PANTHER" id="PTHR23267">
    <property type="entry name" value="IMMUNOGLOBULIN LIGHT CHAIN"/>
    <property type="match status" value="1"/>
</dbReference>
<keyword evidence="8" id="KW-1185">Reference proteome</keyword>
<sequence>MEETVDVSADLAHSPGTSLTPQFKLLNMRFPAQLLGLLLLWVPGSSGDVVLTQTPLSLSFTPGETVSISCKSTQSLKYSDGKTYLYWFQHKPGQSPQLLIYQVSNRCTGVPDRFTGSGSGTDFTLTISRVQAEDAGVYYCYQESPAGVIARGARRDGCHQSRCTRFIFQKVGKLAATAVGSGFSLLQLANHTGYIKVDWQRVEKDMKKAKDQLKIRKSNQIPTEVKSKAEEFKLLNMRFPAQLLGLLLLWVPETVAEITLLQSPATVSVTPGDRVTITCKASQKVDDDLYCYQQKPGQTPKLIIKQASTLISGVPSRFSGSGYDIDFTLTIDDIKSEDSAYYFCQHDENIPPTTSGQGTKLEIKRSDAQPSIFLFKPSDEQLTTDTVSVVCLVNDFYPKDINVKWKVDGVTQSSNFQNSFTDQDSKKSTYSLSSTLTLSSSEYQSHNVYACEVSHKSLTTALVKSFNKNEC</sequence>
<keyword evidence="5" id="KW-0472">Membrane</keyword>
<dbReference type="InterPro" id="IPR050150">
    <property type="entry name" value="IgV_Light_Chain"/>
</dbReference>
<evidence type="ECO:0000313" key="8">
    <source>
        <dbReference type="Proteomes" id="UP001176941"/>
    </source>
</evidence>
<evidence type="ECO:0000256" key="4">
    <source>
        <dbReference type="ARBA" id="ARBA00022989"/>
    </source>
</evidence>
<dbReference type="InterPro" id="IPR013106">
    <property type="entry name" value="Ig_V-set"/>
</dbReference>
<comment type="subcellular location">
    <subcellularLocation>
        <location evidence="1">Mitochondrion outer membrane</location>
        <topology evidence="1">Multi-pass membrane protein</topology>
    </subcellularLocation>
</comment>
<dbReference type="InterPro" id="IPR003599">
    <property type="entry name" value="Ig_sub"/>
</dbReference>
<dbReference type="SUPFAM" id="SSF48726">
    <property type="entry name" value="Immunoglobulin"/>
    <property type="match status" value="3"/>
</dbReference>
<comment type="similarity">
    <text evidence="2">Belongs to the FUN14 family.</text>
</comment>
<dbReference type="Pfam" id="PF04930">
    <property type="entry name" value="FUN14"/>
    <property type="match status" value="1"/>
</dbReference>
<dbReference type="PROSITE" id="PS50835">
    <property type="entry name" value="IG_LIKE"/>
    <property type="match status" value="3"/>
</dbReference>
<keyword evidence="4" id="KW-1133">Transmembrane helix</keyword>
<dbReference type="SMART" id="SM00406">
    <property type="entry name" value="IGv"/>
    <property type="match status" value="2"/>
</dbReference>
<proteinExistence type="inferred from homology"/>
<feature type="domain" description="Ig-like" evidence="6">
    <location>
        <begin position="370"/>
        <end position="467"/>
    </location>
</feature>
<dbReference type="Gene3D" id="2.60.40.10">
    <property type="entry name" value="Immunoglobulins"/>
    <property type="match status" value="3"/>
</dbReference>
<evidence type="ECO:0000256" key="1">
    <source>
        <dbReference type="ARBA" id="ARBA00004374"/>
    </source>
</evidence>
<keyword evidence="3" id="KW-0812">Transmembrane</keyword>
<feature type="domain" description="Ig-like" evidence="6">
    <location>
        <begin position="43"/>
        <end position="140"/>
    </location>
</feature>
<accession>A0ABN8ZKH1</accession>
<gene>
    <name evidence="7" type="ORF">MRATA1EN1_LOCUS23317</name>
</gene>
<evidence type="ECO:0000256" key="5">
    <source>
        <dbReference type="ARBA" id="ARBA00023136"/>
    </source>
</evidence>